<evidence type="ECO:0000313" key="1">
    <source>
        <dbReference type="EMBL" id="KAG2859152.1"/>
    </source>
</evidence>
<dbReference type="EMBL" id="RCML01000329">
    <property type="protein sequence ID" value="KAG2980654.1"/>
    <property type="molecule type" value="Genomic_DNA"/>
</dbReference>
<organism evidence="1 5">
    <name type="scientific">Phytophthora cactorum</name>
    <dbReference type="NCBI Taxonomy" id="29920"/>
    <lineage>
        <taxon>Eukaryota</taxon>
        <taxon>Sar</taxon>
        <taxon>Stramenopiles</taxon>
        <taxon>Oomycota</taxon>
        <taxon>Peronosporomycetes</taxon>
        <taxon>Peronosporales</taxon>
        <taxon>Peronosporaceae</taxon>
        <taxon>Phytophthora</taxon>
    </lineage>
</organism>
<comment type="caution">
    <text evidence="1">The sequence shown here is derived from an EMBL/GenBank/DDBJ whole genome shotgun (WGS) entry which is preliminary data.</text>
</comment>
<dbReference type="Proteomes" id="UP000774804">
    <property type="component" value="Unassembled WGS sequence"/>
</dbReference>
<evidence type="ECO:0000313" key="2">
    <source>
        <dbReference type="EMBL" id="KAG2926295.1"/>
    </source>
</evidence>
<dbReference type="EMBL" id="RCMG01000227">
    <property type="protein sequence ID" value="KAG2859152.1"/>
    <property type="molecule type" value="Genomic_DNA"/>
</dbReference>
<dbReference type="Proteomes" id="UP000736787">
    <property type="component" value="Unassembled WGS sequence"/>
</dbReference>
<evidence type="ECO:0000313" key="4">
    <source>
        <dbReference type="EMBL" id="KAG2980654.1"/>
    </source>
</evidence>
<dbReference type="Proteomes" id="UP000697107">
    <property type="component" value="Unassembled WGS sequence"/>
</dbReference>
<dbReference type="Proteomes" id="UP000735874">
    <property type="component" value="Unassembled WGS sequence"/>
</dbReference>
<protein>
    <submittedName>
        <fullName evidence="1">Uncharacterized protein</fullName>
    </submittedName>
</protein>
<gene>
    <name evidence="1" type="ORF">PC113_g9209</name>
    <name evidence="2" type="ORF">PC115_g7955</name>
    <name evidence="3" type="ORF">PC117_g7649</name>
    <name evidence="4" type="ORF">PC118_g11071</name>
</gene>
<name>A0A8T1KU50_9STRA</name>
<sequence length="70" mass="7558">MVSRFVQGEALHVLDSVCVHVGCWGNAGEKCAQQTWTLELFVVLTLSHATSELEGGAVSVAGWRTRSGQR</sequence>
<proteinExistence type="predicted"/>
<evidence type="ECO:0000313" key="5">
    <source>
        <dbReference type="Proteomes" id="UP000735874"/>
    </source>
</evidence>
<evidence type="ECO:0000313" key="3">
    <source>
        <dbReference type="EMBL" id="KAG2946430.1"/>
    </source>
</evidence>
<accession>A0A8T1KU50</accession>
<dbReference type="AlphaFoldDB" id="A0A8T1KU50"/>
<reference evidence="1" key="1">
    <citation type="submission" date="2018-10" db="EMBL/GenBank/DDBJ databases">
        <title>Effector identification in a new, highly contiguous assembly of the strawberry crown rot pathogen Phytophthora cactorum.</title>
        <authorList>
            <person name="Armitage A.D."/>
            <person name="Nellist C.F."/>
            <person name="Bates H."/>
            <person name="Vickerstaff R.J."/>
            <person name="Harrison R.J."/>
        </authorList>
    </citation>
    <scope>NUCLEOTIDE SEQUENCE</scope>
    <source>
        <strain evidence="1">15-7</strain>
        <strain evidence="2">4032</strain>
        <strain evidence="3">4040</strain>
        <strain evidence="4">P415</strain>
    </source>
</reference>
<dbReference type="EMBL" id="RCMK01000158">
    <property type="protein sequence ID" value="KAG2946430.1"/>
    <property type="molecule type" value="Genomic_DNA"/>
</dbReference>
<dbReference type="EMBL" id="RCMI01000198">
    <property type="protein sequence ID" value="KAG2926295.1"/>
    <property type="molecule type" value="Genomic_DNA"/>
</dbReference>